<reference evidence="2" key="1">
    <citation type="submission" date="2012-09" db="EMBL/GenBank/DDBJ databases">
        <authorList>
            <person name="Martin A.A."/>
        </authorList>
    </citation>
    <scope>NUCLEOTIDE SEQUENCE</scope>
</reference>
<accession>A0A0K0DAA3</accession>
<evidence type="ECO:0000256" key="1">
    <source>
        <dbReference type="SAM" id="MobiDB-lite"/>
    </source>
</evidence>
<dbReference type="WBParaSite" id="ACAC_0000717001-mRNA-1">
    <property type="protein sequence ID" value="ACAC_0000717001-mRNA-1"/>
    <property type="gene ID" value="ACAC_0000717001"/>
</dbReference>
<sequence length="212" mass="23585">MIHYTILRSHVSVQKYRADEDIMKNDHATTTMPDESISIGITAATEKIMSEQRDTTSEVKKSTGREKTETVLGLQEVTGAAGRRPSLVTVGAIPTITAKHFVDETATPLKNYVDVPYVFKYGKSKAMYGSDGTEDNKRTKSGYAINVKAVFSEYRKRRASEYVDEHVTPSPYEDSYALPEEQIPALLEQGYSASEAPPVKPAGYRKKRLTNP</sequence>
<name>A0A0K0DAA3_ANGCA</name>
<proteinExistence type="predicted"/>
<dbReference type="Proteomes" id="UP000035642">
    <property type="component" value="Unassembled WGS sequence"/>
</dbReference>
<reference evidence="3" key="2">
    <citation type="submission" date="2017-02" db="UniProtKB">
        <authorList>
            <consortium name="WormBaseParasite"/>
        </authorList>
    </citation>
    <scope>IDENTIFICATION</scope>
</reference>
<organism evidence="2 3">
    <name type="scientific">Angiostrongylus cantonensis</name>
    <name type="common">Rat lungworm</name>
    <dbReference type="NCBI Taxonomy" id="6313"/>
    <lineage>
        <taxon>Eukaryota</taxon>
        <taxon>Metazoa</taxon>
        <taxon>Ecdysozoa</taxon>
        <taxon>Nematoda</taxon>
        <taxon>Chromadorea</taxon>
        <taxon>Rhabditida</taxon>
        <taxon>Rhabditina</taxon>
        <taxon>Rhabditomorpha</taxon>
        <taxon>Strongyloidea</taxon>
        <taxon>Metastrongylidae</taxon>
        <taxon>Angiostrongylus</taxon>
    </lineage>
</organism>
<feature type="region of interest" description="Disordered" evidence="1">
    <location>
        <begin position="187"/>
        <end position="212"/>
    </location>
</feature>
<dbReference type="STRING" id="6313.A0A0K0DAA3"/>
<feature type="compositionally biased region" description="Basic residues" evidence="1">
    <location>
        <begin position="203"/>
        <end position="212"/>
    </location>
</feature>
<protein>
    <submittedName>
        <fullName evidence="3">Uncharacterized protein</fullName>
    </submittedName>
</protein>
<dbReference type="AlphaFoldDB" id="A0A0K0DAA3"/>
<evidence type="ECO:0000313" key="2">
    <source>
        <dbReference type="Proteomes" id="UP000035642"/>
    </source>
</evidence>
<evidence type="ECO:0000313" key="3">
    <source>
        <dbReference type="WBParaSite" id="ACAC_0000717001-mRNA-1"/>
    </source>
</evidence>
<keyword evidence="2" id="KW-1185">Reference proteome</keyword>